<organism evidence="1 2">
    <name type="scientific">Eumeta variegata</name>
    <name type="common">Bagworm moth</name>
    <name type="synonym">Eumeta japonica</name>
    <dbReference type="NCBI Taxonomy" id="151549"/>
    <lineage>
        <taxon>Eukaryota</taxon>
        <taxon>Metazoa</taxon>
        <taxon>Ecdysozoa</taxon>
        <taxon>Arthropoda</taxon>
        <taxon>Hexapoda</taxon>
        <taxon>Insecta</taxon>
        <taxon>Pterygota</taxon>
        <taxon>Neoptera</taxon>
        <taxon>Endopterygota</taxon>
        <taxon>Lepidoptera</taxon>
        <taxon>Glossata</taxon>
        <taxon>Ditrysia</taxon>
        <taxon>Tineoidea</taxon>
        <taxon>Psychidae</taxon>
        <taxon>Oiketicinae</taxon>
        <taxon>Eumeta</taxon>
    </lineage>
</organism>
<dbReference type="EMBL" id="BGZK01001375">
    <property type="protein sequence ID" value="GBP78583.1"/>
    <property type="molecule type" value="Genomic_DNA"/>
</dbReference>
<evidence type="ECO:0000313" key="2">
    <source>
        <dbReference type="Proteomes" id="UP000299102"/>
    </source>
</evidence>
<gene>
    <name evidence="1" type="ORF">EVAR_57151_1</name>
</gene>
<reference evidence="1 2" key="1">
    <citation type="journal article" date="2019" name="Commun. Biol.">
        <title>The bagworm genome reveals a unique fibroin gene that provides high tensile strength.</title>
        <authorList>
            <person name="Kono N."/>
            <person name="Nakamura H."/>
            <person name="Ohtoshi R."/>
            <person name="Tomita M."/>
            <person name="Numata K."/>
            <person name="Arakawa K."/>
        </authorList>
    </citation>
    <scope>NUCLEOTIDE SEQUENCE [LARGE SCALE GENOMIC DNA]</scope>
</reference>
<proteinExistence type="predicted"/>
<evidence type="ECO:0000313" key="1">
    <source>
        <dbReference type="EMBL" id="GBP78583.1"/>
    </source>
</evidence>
<accession>A0A4C1YUF5</accession>
<dbReference type="Proteomes" id="UP000299102">
    <property type="component" value="Unassembled WGS sequence"/>
</dbReference>
<keyword evidence="2" id="KW-1185">Reference proteome</keyword>
<protein>
    <submittedName>
        <fullName evidence="1">Uncharacterized protein</fullName>
    </submittedName>
</protein>
<sequence>MDSTSKLIHSKRPVSSENVQIALFGAILTVPGSTVLSFEYAQWATCFGDTSEVVVQPSALLRGRERRSSNLKSFTLTLCGRGVASDRRHRYYDRNRWLSVHFEAHNESFSLT</sequence>
<dbReference type="AlphaFoldDB" id="A0A4C1YUF5"/>
<name>A0A4C1YUF5_EUMVA</name>
<comment type="caution">
    <text evidence="1">The sequence shown here is derived from an EMBL/GenBank/DDBJ whole genome shotgun (WGS) entry which is preliminary data.</text>
</comment>